<evidence type="ECO:0000256" key="2">
    <source>
        <dbReference type="ARBA" id="ARBA00022692"/>
    </source>
</evidence>
<evidence type="ECO:0000313" key="9">
    <source>
        <dbReference type="Proteomes" id="UP000267029"/>
    </source>
</evidence>
<dbReference type="WBParaSite" id="MCU_003814-RA">
    <property type="protein sequence ID" value="MCU_003814-RA"/>
    <property type="gene ID" value="MCU_003814"/>
</dbReference>
<keyword evidence="4 7" id="KW-1133">Transmembrane helix</keyword>
<evidence type="ECO:0000256" key="6">
    <source>
        <dbReference type="ARBA" id="ARBA00023180"/>
    </source>
</evidence>
<evidence type="ECO:0000256" key="7">
    <source>
        <dbReference type="SAM" id="Phobius"/>
    </source>
</evidence>
<reference evidence="8 9" key="1">
    <citation type="submission" date="2018-10" db="EMBL/GenBank/DDBJ databases">
        <authorList>
            <consortium name="Pathogen Informatics"/>
        </authorList>
    </citation>
    <scope>NUCLEOTIDE SEQUENCE [LARGE SCALE GENOMIC DNA]</scope>
</reference>
<accession>A0A0R3U2N0</accession>
<dbReference type="AlphaFoldDB" id="A0A0R3U2N0"/>
<proteinExistence type="predicted"/>
<reference evidence="10" key="2">
    <citation type="submission" date="2019-11" db="UniProtKB">
        <authorList>
            <consortium name="WormBaseParasite"/>
        </authorList>
    </citation>
    <scope>IDENTIFICATION</scope>
</reference>
<keyword evidence="2 7" id="KW-0812">Transmembrane</keyword>
<dbReference type="PANTHER" id="PTHR32178:SF6">
    <property type="entry name" value="IG-LIKE DOMAIN-CONTAINING PROTEIN"/>
    <property type="match status" value="1"/>
</dbReference>
<evidence type="ECO:0000256" key="5">
    <source>
        <dbReference type="ARBA" id="ARBA00023136"/>
    </source>
</evidence>
<dbReference type="InterPro" id="IPR039311">
    <property type="entry name" value="FAM187A/B"/>
</dbReference>
<keyword evidence="3" id="KW-0732">Signal</keyword>
<keyword evidence="9" id="KW-1185">Reference proteome</keyword>
<feature type="transmembrane region" description="Helical" evidence="7">
    <location>
        <begin position="387"/>
        <end position="409"/>
    </location>
</feature>
<protein>
    <submittedName>
        <fullName evidence="10">Ig-like domain-containing protein</fullName>
    </submittedName>
</protein>
<keyword evidence="5 7" id="KW-0472">Membrane</keyword>
<evidence type="ECO:0000256" key="1">
    <source>
        <dbReference type="ARBA" id="ARBA00004479"/>
    </source>
</evidence>
<dbReference type="OrthoDB" id="6251630at2759"/>
<keyword evidence="6" id="KW-0325">Glycoprotein</keyword>
<dbReference type="EMBL" id="UXSR01000071">
    <property type="protein sequence ID" value="VDD74739.1"/>
    <property type="molecule type" value="Genomic_DNA"/>
</dbReference>
<evidence type="ECO:0000313" key="10">
    <source>
        <dbReference type="WBParaSite" id="MCU_003814-RA"/>
    </source>
</evidence>
<dbReference type="Proteomes" id="UP000267029">
    <property type="component" value="Unassembled WGS sequence"/>
</dbReference>
<evidence type="ECO:0000313" key="8">
    <source>
        <dbReference type="EMBL" id="VDD74739.1"/>
    </source>
</evidence>
<sequence>MHSISPRVYVYKDQLVLRQTRVRDTGTYTCVYRGRPRILWAITVLPAGQEPYRQTISPMVYLKSNETDKNSSKPDRTLRMKTIIPANIQIFTSWGPWSECVPCVAQIPPGILELGMTEKGGEGFQIRVGTCYVRMLDTFFPVRPYKLARYATEPLREFAKEGLPCRSHLIVQGVLESGIRVLRKRPSELLIRPCYKPCPYPRDSILYSFIPFTRGMTKDSAKEAAEYVSEPMLKRIRVKDGDRFSLACPIRGTVHSPISWFRLPASNKETSNFTSTALMPGAFGAFGTPSGWLAFHMEQINLSTLFADSRGRISLDPAYNLIYAEAKSGTDAKLTLDSGRIPVFRFACVHGDARGSDFKWSDWSGIWSVEIIVRWSHLQVIQGLSTAVAILMPAFLSITTVCMGIKCLVDEQKPVMRAAALGRTPRPKI</sequence>
<comment type="subcellular location">
    <subcellularLocation>
        <location evidence="1">Membrane</location>
        <topology evidence="1">Single-pass type I membrane protein</topology>
    </subcellularLocation>
</comment>
<organism evidence="8 9">
    <name type="scientific">Mesocestoides corti</name>
    <name type="common">Flatworm</name>
    <dbReference type="NCBI Taxonomy" id="53468"/>
    <lineage>
        <taxon>Eukaryota</taxon>
        <taxon>Metazoa</taxon>
        <taxon>Spiralia</taxon>
        <taxon>Lophotrochozoa</taxon>
        <taxon>Platyhelminthes</taxon>
        <taxon>Cestoda</taxon>
        <taxon>Eucestoda</taxon>
        <taxon>Cyclophyllidea</taxon>
        <taxon>Mesocestoididae</taxon>
        <taxon>Mesocestoides</taxon>
    </lineage>
</organism>
<dbReference type="GO" id="GO:0016020">
    <property type="term" value="C:membrane"/>
    <property type="evidence" value="ECO:0007669"/>
    <property type="project" value="UniProtKB-SubCell"/>
</dbReference>
<gene>
    <name evidence="8" type="ORF">MCOS_LOCUS742</name>
</gene>
<evidence type="ECO:0000256" key="3">
    <source>
        <dbReference type="ARBA" id="ARBA00022729"/>
    </source>
</evidence>
<name>A0A0R3U2N0_MESCO</name>
<dbReference type="PANTHER" id="PTHR32178">
    <property type="entry name" value="FAM187"/>
    <property type="match status" value="1"/>
</dbReference>
<evidence type="ECO:0000256" key="4">
    <source>
        <dbReference type="ARBA" id="ARBA00022989"/>
    </source>
</evidence>